<protein>
    <submittedName>
        <fullName evidence="2">Uncharacterized protein</fullName>
    </submittedName>
</protein>
<sequence>MPPCSSEAPSADGKSPRLFLPSDHRGPPQMCISCKQIRGRRPSSPAPGRDKRLHKNAPGRLEGETIVDYSRPPGVVTPATVGRVSSITFLGVHLFHDPAWSLPVTAQETWMTP</sequence>
<keyword evidence="3" id="KW-1185">Reference proteome</keyword>
<reference evidence="2" key="1">
    <citation type="submission" date="2023-03" db="EMBL/GenBank/DDBJ databases">
        <title>Electrophorus voltai genome.</title>
        <authorList>
            <person name="Bian C."/>
        </authorList>
    </citation>
    <scope>NUCLEOTIDE SEQUENCE</scope>
    <source>
        <strain evidence="2">CB-2022</strain>
        <tissue evidence="2">Muscle</tissue>
    </source>
</reference>
<name>A0AAD8Z139_9TELE</name>
<gene>
    <name evidence="2" type="ORF">P4O66_002122</name>
</gene>
<accession>A0AAD8Z139</accession>
<organism evidence="2 3">
    <name type="scientific">Electrophorus voltai</name>
    <dbReference type="NCBI Taxonomy" id="2609070"/>
    <lineage>
        <taxon>Eukaryota</taxon>
        <taxon>Metazoa</taxon>
        <taxon>Chordata</taxon>
        <taxon>Craniata</taxon>
        <taxon>Vertebrata</taxon>
        <taxon>Euteleostomi</taxon>
        <taxon>Actinopterygii</taxon>
        <taxon>Neopterygii</taxon>
        <taxon>Teleostei</taxon>
        <taxon>Ostariophysi</taxon>
        <taxon>Gymnotiformes</taxon>
        <taxon>Gymnotoidei</taxon>
        <taxon>Gymnotidae</taxon>
        <taxon>Electrophorus</taxon>
    </lineage>
</organism>
<proteinExistence type="predicted"/>
<evidence type="ECO:0000256" key="1">
    <source>
        <dbReference type="SAM" id="MobiDB-lite"/>
    </source>
</evidence>
<comment type="caution">
    <text evidence="2">The sequence shown here is derived from an EMBL/GenBank/DDBJ whole genome shotgun (WGS) entry which is preliminary data.</text>
</comment>
<dbReference type="Proteomes" id="UP001239994">
    <property type="component" value="Unassembled WGS sequence"/>
</dbReference>
<dbReference type="AlphaFoldDB" id="A0AAD8Z139"/>
<dbReference type="EMBL" id="JAROKS010000020">
    <property type="protein sequence ID" value="KAK1791083.1"/>
    <property type="molecule type" value="Genomic_DNA"/>
</dbReference>
<evidence type="ECO:0000313" key="2">
    <source>
        <dbReference type="EMBL" id="KAK1791083.1"/>
    </source>
</evidence>
<feature type="region of interest" description="Disordered" evidence="1">
    <location>
        <begin position="1"/>
        <end position="73"/>
    </location>
</feature>
<evidence type="ECO:0000313" key="3">
    <source>
        <dbReference type="Proteomes" id="UP001239994"/>
    </source>
</evidence>